<evidence type="ECO:0000256" key="3">
    <source>
        <dbReference type="ARBA" id="ARBA00022786"/>
    </source>
</evidence>
<dbReference type="GO" id="GO:0005634">
    <property type="term" value="C:nucleus"/>
    <property type="evidence" value="ECO:0007669"/>
    <property type="project" value="UniProtKB-SubCell"/>
</dbReference>
<dbReference type="InterPro" id="IPR023313">
    <property type="entry name" value="UBQ-conjugating_AS"/>
</dbReference>
<feature type="domain" description="AP2/ERF" evidence="12">
    <location>
        <begin position="237"/>
        <end position="294"/>
    </location>
</feature>
<dbReference type="SMART" id="SM00212">
    <property type="entry name" value="UBCc"/>
    <property type="match status" value="1"/>
</dbReference>
<name>A0A5J4ZSA4_9ASTE</name>
<dbReference type="Proteomes" id="UP000325577">
    <property type="component" value="Linkage Group LG6"/>
</dbReference>
<dbReference type="PANTHER" id="PTHR24068">
    <property type="entry name" value="UBIQUITIN-CONJUGATING ENZYME E2"/>
    <property type="match status" value="1"/>
</dbReference>
<evidence type="ECO:0000313" key="13">
    <source>
        <dbReference type="EMBL" id="KAA8520714.1"/>
    </source>
</evidence>
<reference evidence="13 14" key="1">
    <citation type="submission" date="2019-09" db="EMBL/GenBank/DDBJ databases">
        <title>A chromosome-level genome assembly of the Chinese tupelo Nyssa sinensis.</title>
        <authorList>
            <person name="Yang X."/>
            <person name="Kang M."/>
            <person name="Yang Y."/>
            <person name="Xiong H."/>
            <person name="Wang M."/>
            <person name="Zhang Z."/>
            <person name="Wang Z."/>
            <person name="Wu H."/>
            <person name="Ma T."/>
            <person name="Liu J."/>
            <person name="Xi Z."/>
        </authorList>
    </citation>
    <scope>NUCLEOTIDE SEQUENCE [LARGE SCALE GENOMIC DNA]</scope>
    <source>
        <strain evidence="13">J267</strain>
        <tissue evidence="13">Leaf</tissue>
    </source>
</reference>
<dbReference type="InterPro" id="IPR036955">
    <property type="entry name" value="AP2/ERF_dom_sf"/>
</dbReference>
<dbReference type="EMBL" id="CM018049">
    <property type="protein sequence ID" value="KAA8520714.1"/>
    <property type="molecule type" value="Genomic_DNA"/>
</dbReference>
<evidence type="ECO:0000256" key="4">
    <source>
        <dbReference type="ARBA" id="ARBA00022821"/>
    </source>
</evidence>
<dbReference type="FunFam" id="3.30.730.10:FF:000001">
    <property type="entry name" value="Ethylene-responsive transcription factor 2"/>
    <property type="match status" value="1"/>
</dbReference>
<sequence>MIPSFLFCMITGPVAEDMFHWQATIMGPPDSPYAGGVFLVTIHFPPDYPFKPPKVAFRTKVFHPNINSNGSICLDILKEQWSPALTISKVLLSICSLLTDPNPDDPLVPEIAHMYKTDRAKYETTARSWTQKNVTAKLVSPPAKSSNRFLAEMSSKTPRVVRIFVTDGDATDSSSDEEDDRIRHCRVKKHVSEIRIETCCTKVINYNRGGTVKKRPSRPRKAENVTDKGSSLGNGKKFRGVRQRPWGKWAAEIRDPSRRARVWLGTYDTAEEAALVYDKAAIRIRGPDALTNFIKPPARSLTPEINLTSVSRCDSGEDYQHLSSPTSVFRFNPTEEEEEEKQSRPGCDGGPVEPVAGGLSLLHEFFEFRSPSPTFFEEVSSVPETVLEGDICDISVNLIEDFRTCAWDMDDFFQDPLQLD</sequence>
<feature type="active site" description="Glycyl thioester intermediate" evidence="9">
    <location>
        <position position="73"/>
    </location>
</feature>
<gene>
    <name evidence="13" type="ORF">F0562_015014</name>
</gene>
<evidence type="ECO:0000256" key="7">
    <source>
        <dbReference type="ARBA" id="ARBA00023163"/>
    </source>
</evidence>
<dbReference type="PROSITE" id="PS50127">
    <property type="entry name" value="UBC_2"/>
    <property type="match status" value="1"/>
</dbReference>
<evidence type="ECO:0000256" key="6">
    <source>
        <dbReference type="ARBA" id="ARBA00023125"/>
    </source>
</evidence>
<dbReference type="Gene3D" id="3.10.110.10">
    <property type="entry name" value="Ubiquitin Conjugating Enzyme"/>
    <property type="match status" value="1"/>
</dbReference>
<evidence type="ECO:0000313" key="14">
    <source>
        <dbReference type="Proteomes" id="UP000325577"/>
    </source>
</evidence>
<dbReference type="SUPFAM" id="SSF54171">
    <property type="entry name" value="DNA-binding domain"/>
    <property type="match status" value="1"/>
</dbReference>
<keyword evidence="7" id="KW-0804">Transcription</keyword>
<evidence type="ECO:0000256" key="1">
    <source>
        <dbReference type="ARBA" id="ARBA00004123"/>
    </source>
</evidence>
<dbReference type="PROSITE" id="PS51032">
    <property type="entry name" value="AP2_ERF"/>
    <property type="match status" value="1"/>
</dbReference>
<evidence type="ECO:0000256" key="5">
    <source>
        <dbReference type="ARBA" id="ARBA00023015"/>
    </source>
</evidence>
<organism evidence="13 14">
    <name type="scientific">Nyssa sinensis</name>
    <dbReference type="NCBI Taxonomy" id="561372"/>
    <lineage>
        <taxon>Eukaryota</taxon>
        <taxon>Viridiplantae</taxon>
        <taxon>Streptophyta</taxon>
        <taxon>Embryophyta</taxon>
        <taxon>Tracheophyta</taxon>
        <taxon>Spermatophyta</taxon>
        <taxon>Magnoliopsida</taxon>
        <taxon>eudicotyledons</taxon>
        <taxon>Gunneridae</taxon>
        <taxon>Pentapetalae</taxon>
        <taxon>asterids</taxon>
        <taxon>Cornales</taxon>
        <taxon>Nyssaceae</taxon>
        <taxon>Nyssa</taxon>
    </lineage>
</organism>
<dbReference type="Pfam" id="PF00179">
    <property type="entry name" value="UQ_con"/>
    <property type="match status" value="1"/>
</dbReference>
<comment type="subcellular location">
    <subcellularLocation>
        <location evidence="1">Nucleus</location>
    </subcellularLocation>
</comment>
<keyword evidence="6" id="KW-0238">DNA-binding</keyword>
<evidence type="ECO:0000256" key="9">
    <source>
        <dbReference type="PROSITE-ProRule" id="PRU10133"/>
    </source>
</evidence>
<evidence type="ECO:0000256" key="10">
    <source>
        <dbReference type="SAM" id="MobiDB-lite"/>
    </source>
</evidence>
<dbReference type="PROSITE" id="PS00183">
    <property type="entry name" value="UBC_1"/>
    <property type="match status" value="1"/>
</dbReference>
<evidence type="ECO:0000256" key="8">
    <source>
        <dbReference type="ARBA" id="ARBA00023242"/>
    </source>
</evidence>
<dbReference type="Gene3D" id="3.30.730.10">
    <property type="entry name" value="AP2/ERF domain"/>
    <property type="match status" value="1"/>
</dbReference>
<dbReference type="GO" id="GO:0003677">
    <property type="term" value="F:DNA binding"/>
    <property type="evidence" value="ECO:0007669"/>
    <property type="project" value="UniProtKB-KW"/>
</dbReference>
<feature type="region of interest" description="Disordered" evidence="10">
    <location>
        <begin position="210"/>
        <end position="237"/>
    </location>
</feature>
<dbReference type="GO" id="GO:0016740">
    <property type="term" value="F:transferase activity"/>
    <property type="evidence" value="ECO:0007669"/>
    <property type="project" value="UniProtKB-KW"/>
</dbReference>
<dbReference type="InterPro" id="IPR016177">
    <property type="entry name" value="DNA-bd_dom_sf"/>
</dbReference>
<feature type="region of interest" description="Disordered" evidence="10">
    <location>
        <begin position="332"/>
        <end position="353"/>
    </location>
</feature>
<evidence type="ECO:0000259" key="12">
    <source>
        <dbReference type="PROSITE" id="PS51032"/>
    </source>
</evidence>
<dbReference type="AlphaFoldDB" id="A0A5J4ZSA4"/>
<evidence type="ECO:0000259" key="11">
    <source>
        <dbReference type="PROSITE" id="PS50127"/>
    </source>
</evidence>
<dbReference type="InterPro" id="IPR016135">
    <property type="entry name" value="UBQ-conjugating_enzyme/RWD"/>
</dbReference>
<dbReference type="SMART" id="SM00380">
    <property type="entry name" value="AP2"/>
    <property type="match status" value="1"/>
</dbReference>
<accession>A0A5J4ZSA4</accession>
<proteinExistence type="predicted"/>
<keyword evidence="3" id="KW-0833">Ubl conjugation pathway</keyword>
<keyword evidence="8" id="KW-0539">Nucleus</keyword>
<evidence type="ECO:0000256" key="2">
    <source>
        <dbReference type="ARBA" id="ARBA00022679"/>
    </source>
</evidence>
<dbReference type="GO" id="GO:0003700">
    <property type="term" value="F:DNA-binding transcription factor activity"/>
    <property type="evidence" value="ECO:0007669"/>
    <property type="project" value="InterPro"/>
</dbReference>
<keyword evidence="2" id="KW-0808">Transferase</keyword>
<dbReference type="InterPro" id="IPR001471">
    <property type="entry name" value="AP2/ERF_dom"/>
</dbReference>
<feature type="domain" description="UBC core" evidence="11">
    <location>
        <begin position="1"/>
        <end position="135"/>
    </location>
</feature>
<dbReference type="GO" id="GO:0006952">
    <property type="term" value="P:defense response"/>
    <property type="evidence" value="ECO:0007669"/>
    <property type="project" value="UniProtKB-KW"/>
</dbReference>
<dbReference type="Pfam" id="PF00847">
    <property type="entry name" value="AP2"/>
    <property type="match status" value="1"/>
</dbReference>
<dbReference type="OrthoDB" id="777519at2759"/>
<dbReference type="PRINTS" id="PR00367">
    <property type="entry name" value="ETHRSPELEMNT"/>
</dbReference>
<protein>
    <recommendedName>
        <fullName evidence="15">UBC core domain-containing protein</fullName>
    </recommendedName>
</protein>
<dbReference type="SUPFAM" id="SSF54495">
    <property type="entry name" value="UBC-like"/>
    <property type="match status" value="1"/>
</dbReference>
<dbReference type="CDD" id="cd00018">
    <property type="entry name" value="AP2"/>
    <property type="match status" value="1"/>
</dbReference>
<dbReference type="CDD" id="cd23792">
    <property type="entry name" value="UBCc_UBE2D"/>
    <property type="match status" value="1"/>
</dbReference>
<dbReference type="InterPro" id="IPR000608">
    <property type="entry name" value="UBC"/>
</dbReference>
<keyword evidence="4" id="KW-0611">Plant defense</keyword>
<keyword evidence="14" id="KW-1185">Reference proteome</keyword>
<dbReference type="FunFam" id="3.10.110.10:FF:000002">
    <property type="entry name" value="Ubiquitin-conjugating enzyme E2 D3"/>
    <property type="match status" value="1"/>
</dbReference>
<evidence type="ECO:0008006" key="15">
    <source>
        <dbReference type="Google" id="ProtNLM"/>
    </source>
</evidence>
<keyword evidence="5" id="KW-0805">Transcription regulation</keyword>